<dbReference type="EMBL" id="CM010721">
    <property type="protein sequence ID" value="RZC72111.1"/>
    <property type="molecule type" value="Genomic_DNA"/>
</dbReference>
<gene>
    <name evidence="2" type="ORF">C5167_035322</name>
</gene>
<dbReference type="OrthoDB" id="1974681at2759"/>
<name>A0A4Y7KIV7_PAPSO</name>
<dbReference type="InterPro" id="IPR001005">
    <property type="entry name" value="SANT/Myb"/>
</dbReference>
<feature type="domain" description="Myb-like" evidence="1">
    <location>
        <begin position="65"/>
        <end position="129"/>
    </location>
</feature>
<organism evidence="2 3">
    <name type="scientific">Papaver somniferum</name>
    <name type="common">Opium poppy</name>
    <dbReference type="NCBI Taxonomy" id="3469"/>
    <lineage>
        <taxon>Eukaryota</taxon>
        <taxon>Viridiplantae</taxon>
        <taxon>Streptophyta</taxon>
        <taxon>Embryophyta</taxon>
        <taxon>Tracheophyta</taxon>
        <taxon>Spermatophyta</taxon>
        <taxon>Magnoliopsida</taxon>
        <taxon>Ranunculales</taxon>
        <taxon>Papaveraceae</taxon>
        <taxon>Papaveroideae</taxon>
        <taxon>Papaver</taxon>
    </lineage>
</organism>
<dbReference type="AlphaFoldDB" id="A0A4Y7KIV7"/>
<dbReference type="Proteomes" id="UP000316621">
    <property type="component" value="Chromosome 7"/>
</dbReference>
<dbReference type="Gramene" id="RZC72111">
    <property type="protein sequence ID" value="RZC72111"/>
    <property type="gene ID" value="C5167_035322"/>
</dbReference>
<dbReference type="Gene3D" id="1.10.10.60">
    <property type="entry name" value="Homeodomain-like"/>
    <property type="match status" value="1"/>
</dbReference>
<keyword evidence="3" id="KW-1185">Reference proteome</keyword>
<accession>A0A4Y7KIV7</accession>
<reference evidence="2 3" key="1">
    <citation type="journal article" date="2018" name="Science">
        <title>The opium poppy genome and morphinan production.</title>
        <authorList>
            <person name="Guo L."/>
            <person name="Winzer T."/>
            <person name="Yang X."/>
            <person name="Li Y."/>
            <person name="Ning Z."/>
            <person name="He Z."/>
            <person name="Teodor R."/>
            <person name="Lu Y."/>
            <person name="Bowser T.A."/>
            <person name="Graham I.A."/>
            <person name="Ye K."/>
        </authorList>
    </citation>
    <scope>NUCLEOTIDE SEQUENCE [LARGE SCALE GENOMIC DNA]</scope>
    <source>
        <strain evidence="3">cv. HN1</strain>
        <tissue evidence="2">Leaves</tissue>
    </source>
</reference>
<sequence>MQKSEETDIQFFFWKNKVERRKLEAEGKAQIPTNDEEIGQVVPNDDEGAQEFDHCPDDIDFCTVKIRREKVEYSMEEVEKLKELVRKLRCFTSYKRKNGTWSELLKLRKDVFKACRTGEDLRLKWRSMKTAGLVD</sequence>
<dbReference type="PROSITE" id="PS50090">
    <property type="entry name" value="MYB_LIKE"/>
    <property type="match status" value="1"/>
</dbReference>
<evidence type="ECO:0000313" key="2">
    <source>
        <dbReference type="EMBL" id="RZC72111.1"/>
    </source>
</evidence>
<proteinExistence type="predicted"/>
<protein>
    <recommendedName>
        <fullName evidence="1">Myb-like domain-containing protein</fullName>
    </recommendedName>
</protein>
<evidence type="ECO:0000313" key="3">
    <source>
        <dbReference type="Proteomes" id="UP000316621"/>
    </source>
</evidence>
<evidence type="ECO:0000259" key="1">
    <source>
        <dbReference type="PROSITE" id="PS50090"/>
    </source>
</evidence>